<reference evidence="4 5" key="1">
    <citation type="submission" date="2018-06" db="EMBL/GenBank/DDBJ databases">
        <title>Genomic Encyclopedia of Type Strains, Phase IV (KMG-V): Genome sequencing to study the core and pangenomes of soil and plant-associated prokaryotes.</title>
        <authorList>
            <person name="Whitman W."/>
        </authorList>
    </citation>
    <scope>NUCLEOTIDE SEQUENCE [LARGE SCALE GENOMIC DNA]</scope>
    <source>
        <strain evidence="4 5">SRCL-318</strain>
    </source>
</reference>
<comment type="caution">
    <text evidence="4">The sequence shown here is derived from an EMBL/GenBank/DDBJ whole genome shotgun (WGS) entry which is preliminary data.</text>
</comment>
<dbReference type="InterPro" id="IPR011629">
    <property type="entry name" value="CobW-like_C"/>
</dbReference>
<dbReference type="GO" id="GO:0000166">
    <property type="term" value="F:nucleotide binding"/>
    <property type="evidence" value="ECO:0007669"/>
    <property type="project" value="UniProtKB-KW"/>
</dbReference>
<sequence length="103" mass="11489">MTHTHDDDVMSFVYRNTTPLDQEKLDAFFGTIVSIYGASMLRYKGVLNIAGLDRRLVFHGVHMIFGADFGKAWSPNDIRETRIVFIGKQLPADIIKAGLDGCA</sequence>
<name>A0A2V4UY92_9BURK</name>
<proteinExistence type="predicted"/>
<dbReference type="Gene3D" id="3.30.1220.10">
    <property type="entry name" value="CobW-like, C-terminal domain"/>
    <property type="match status" value="1"/>
</dbReference>
<dbReference type="SUPFAM" id="SSF90002">
    <property type="entry name" value="Hypothetical protein YjiA, C-terminal domain"/>
    <property type="match status" value="1"/>
</dbReference>
<evidence type="ECO:0000256" key="1">
    <source>
        <dbReference type="ARBA" id="ARBA00022741"/>
    </source>
</evidence>
<protein>
    <submittedName>
        <fullName evidence="4">Cobalamin synthesis protein cobW-like protein</fullName>
    </submittedName>
</protein>
<dbReference type="SMART" id="SM00833">
    <property type="entry name" value="CobW_C"/>
    <property type="match status" value="1"/>
</dbReference>
<evidence type="ECO:0000313" key="4">
    <source>
        <dbReference type="EMBL" id="PYE25566.1"/>
    </source>
</evidence>
<gene>
    <name evidence="4" type="ORF">C7410_104146</name>
</gene>
<feature type="domain" description="CobW C-terminal" evidence="3">
    <location>
        <begin position="9"/>
        <end position="103"/>
    </location>
</feature>
<organism evidence="4 5">
    <name type="scientific">Paraburkholderia silvatlantica</name>
    <dbReference type="NCBI Taxonomy" id="321895"/>
    <lineage>
        <taxon>Bacteria</taxon>
        <taxon>Pseudomonadati</taxon>
        <taxon>Pseudomonadota</taxon>
        <taxon>Betaproteobacteria</taxon>
        <taxon>Burkholderiales</taxon>
        <taxon>Burkholderiaceae</taxon>
        <taxon>Paraburkholderia</taxon>
    </lineage>
</organism>
<dbReference type="EMBL" id="QJSQ01000004">
    <property type="protein sequence ID" value="PYE25566.1"/>
    <property type="molecule type" value="Genomic_DNA"/>
</dbReference>
<dbReference type="InterPro" id="IPR051316">
    <property type="entry name" value="Zinc-reg_GTPase_activator"/>
</dbReference>
<dbReference type="PANTHER" id="PTHR13748">
    <property type="entry name" value="COBW-RELATED"/>
    <property type="match status" value="1"/>
</dbReference>
<evidence type="ECO:0000256" key="2">
    <source>
        <dbReference type="ARBA" id="ARBA00023186"/>
    </source>
</evidence>
<dbReference type="GO" id="GO:0005737">
    <property type="term" value="C:cytoplasm"/>
    <property type="evidence" value="ECO:0007669"/>
    <property type="project" value="TreeGrafter"/>
</dbReference>
<keyword evidence="2" id="KW-0143">Chaperone</keyword>
<dbReference type="InterPro" id="IPR036627">
    <property type="entry name" value="CobW-likC_sf"/>
</dbReference>
<dbReference type="Pfam" id="PF07683">
    <property type="entry name" value="CobW_C"/>
    <property type="match status" value="1"/>
</dbReference>
<accession>A0A2V4UY92</accession>
<dbReference type="AlphaFoldDB" id="A0A2V4UY92"/>
<evidence type="ECO:0000313" key="5">
    <source>
        <dbReference type="Proteomes" id="UP000247772"/>
    </source>
</evidence>
<dbReference type="PANTHER" id="PTHR13748:SF62">
    <property type="entry name" value="COBW DOMAIN-CONTAINING PROTEIN"/>
    <property type="match status" value="1"/>
</dbReference>
<evidence type="ECO:0000259" key="3">
    <source>
        <dbReference type="SMART" id="SM00833"/>
    </source>
</evidence>
<dbReference type="Proteomes" id="UP000247772">
    <property type="component" value="Unassembled WGS sequence"/>
</dbReference>
<keyword evidence="1" id="KW-0547">Nucleotide-binding</keyword>